<evidence type="ECO:0008006" key="3">
    <source>
        <dbReference type="Google" id="ProtNLM"/>
    </source>
</evidence>
<protein>
    <recommendedName>
        <fullName evidence="3">SMP-30/Gluconolactonase/LRE-like region domain-containing protein</fullName>
    </recommendedName>
</protein>
<sequence length="468" mass="52068">MSVRTLGIPMRMVNTPDASFGKGPAGEDWMYVVCTGQPAILSIIDVRTGSRVQSFELEGAEASWGSVVDPFGHLYIGTTGRGLLYRYVPGGDKPEKLGSPPGETHHWRIASDERGNIYSGTYPNGKVYRYDPQQRTFTDYGTMAAGEQYVRSVACGHGKVYAGTGSAQAQLFEIDPVSGEKRAIPLPERFREHKEIYDLSVAGGLLFARLTYPVASSPLHNVTLVYDVQAQRWIDEWTSTPGWDVSPPDAEGHVYFKQGSALMAYHLTDRRLTDTGLDISRVEATRGFGWIELPDKDFPGPSLVSSNMRCRASCIWERTRMPAFTRTILRCRGPMEPIRGSFRLRRANMSRTAHSRSSLRAHGLPWERCRRLGAWAAPYACTIRKPPRPRCTAASFPGRASSPWLTGTASFTAARRYGAATGLRRQRMKQSCLYGISARAAAYGKAHRWRGRRPYRRSALTRRACCGG</sequence>
<keyword evidence="2" id="KW-1185">Reference proteome</keyword>
<gene>
    <name evidence="1" type="ORF">PAESOLCIP111_01999</name>
</gene>
<evidence type="ECO:0000313" key="2">
    <source>
        <dbReference type="Proteomes" id="UP000693672"/>
    </source>
</evidence>
<name>A0A916JZ46_9BACL</name>
<dbReference type="AlphaFoldDB" id="A0A916JZ46"/>
<dbReference type="EMBL" id="CAJVAS010000006">
    <property type="protein sequence ID" value="CAG7617241.1"/>
    <property type="molecule type" value="Genomic_DNA"/>
</dbReference>
<organism evidence="1 2">
    <name type="scientific">Paenibacillus solanacearum</name>
    <dbReference type="NCBI Taxonomy" id="2048548"/>
    <lineage>
        <taxon>Bacteria</taxon>
        <taxon>Bacillati</taxon>
        <taxon>Bacillota</taxon>
        <taxon>Bacilli</taxon>
        <taxon>Bacillales</taxon>
        <taxon>Paenibacillaceae</taxon>
        <taxon>Paenibacillus</taxon>
    </lineage>
</organism>
<dbReference type="RefSeq" id="WP_218091776.1">
    <property type="nucleotide sequence ID" value="NZ_CAJVAS010000006.1"/>
</dbReference>
<accession>A0A916JZ46</accession>
<reference evidence="1" key="1">
    <citation type="submission" date="2021-06" db="EMBL/GenBank/DDBJ databases">
        <authorList>
            <person name="Criscuolo A."/>
        </authorList>
    </citation>
    <scope>NUCLEOTIDE SEQUENCE</scope>
    <source>
        <strain evidence="1">CIP111600</strain>
    </source>
</reference>
<proteinExistence type="predicted"/>
<dbReference type="Proteomes" id="UP000693672">
    <property type="component" value="Unassembled WGS sequence"/>
</dbReference>
<evidence type="ECO:0000313" key="1">
    <source>
        <dbReference type="EMBL" id="CAG7617241.1"/>
    </source>
</evidence>
<comment type="caution">
    <text evidence="1">The sequence shown here is derived from an EMBL/GenBank/DDBJ whole genome shotgun (WGS) entry which is preliminary data.</text>
</comment>